<dbReference type="Pfam" id="PF09331">
    <property type="entry name" value="DUF1985"/>
    <property type="match status" value="1"/>
</dbReference>
<feature type="non-terminal residue" evidence="4">
    <location>
        <position position="399"/>
    </location>
</feature>
<dbReference type="AlphaFoldDB" id="A0A087G0E9"/>
<organism evidence="4 5">
    <name type="scientific">Arabis alpina</name>
    <name type="common">Alpine rock-cress</name>
    <dbReference type="NCBI Taxonomy" id="50452"/>
    <lineage>
        <taxon>Eukaryota</taxon>
        <taxon>Viridiplantae</taxon>
        <taxon>Streptophyta</taxon>
        <taxon>Embryophyta</taxon>
        <taxon>Tracheophyta</taxon>
        <taxon>Spermatophyta</taxon>
        <taxon>Magnoliopsida</taxon>
        <taxon>eudicotyledons</taxon>
        <taxon>Gunneridae</taxon>
        <taxon>Pentapetalae</taxon>
        <taxon>rosids</taxon>
        <taxon>malvids</taxon>
        <taxon>Brassicales</taxon>
        <taxon>Brassicaceae</taxon>
        <taxon>Arabideae</taxon>
        <taxon>Arabis</taxon>
    </lineage>
</organism>
<feature type="domain" description="DUF1985" evidence="3">
    <location>
        <begin position="71"/>
        <end position="184"/>
    </location>
</feature>
<evidence type="ECO:0000259" key="2">
    <source>
        <dbReference type="Pfam" id="PF03384"/>
    </source>
</evidence>
<evidence type="ECO:0008006" key="6">
    <source>
        <dbReference type="Google" id="ProtNLM"/>
    </source>
</evidence>
<keyword evidence="5" id="KW-1185">Reference proteome</keyword>
<evidence type="ECO:0000313" key="5">
    <source>
        <dbReference type="Proteomes" id="UP000029120"/>
    </source>
</evidence>
<protein>
    <recommendedName>
        <fullName evidence="6">DUF1985 domain-containing protein</fullName>
    </recommendedName>
</protein>
<proteinExistence type="predicted"/>
<sequence>MQPDEFYFEPTEYNAKCKIQTKCDVKGFLAILKETGMEPELKWFEDHPQFGHILHMVEEPNHRVQGLWMLLLRTVKVDRDNVVWFVVNGVPIRYSLREHALLCGFNCEDYPVGMNPSKTSGKYKSKLKMKVFGEKKKVCIKDVRDELMSMIDEETSKKRLKLTILLFLCSVIASKPNVEAKKSFCAPAFAIPLEILAFEAIPILKKSCRVVVDKLIPTCPRMCKTKFSLYGKKGWSMKELYGKLGDTQDIESILVTEYEEEEELLSHIFYPTYDGFDIMLDGWINHLEAKKKICWKELFDVDVASRNSNKQGTLPVEKLDPKKNPALLQYLKTFEDSLRQEFREEYATKEELKKKNKKLRTRVKLLRGKVRFLRSEVKSLRSYDYGGYGYEYEAEETEK</sequence>
<dbReference type="Pfam" id="PF03384">
    <property type="entry name" value="DUF287"/>
    <property type="match status" value="1"/>
</dbReference>
<dbReference type="InterPro" id="IPR005048">
    <property type="entry name" value="DUF287"/>
</dbReference>
<dbReference type="EMBL" id="KL979799">
    <property type="protein sequence ID" value="KFK23351.1"/>
    <property type="molecule type" value="Genomic_DNA"/>
</dbReference>
<name>A0A087G0E9_ARAAL</name>
<dbReference type="OrthoDB" id="1109756at2759"/>
<keyword evidence="1" id="KW-0175">Coiled coil</keyword>
<evidence type="ECO:0000259" key="3">
    <source>
        <dbReference type="Pfam" id="PF09331"/>
    </source>
</evidence>
<dbReference type="InterPro" id="IPR015410">
    <property type="entry name" value="DUF1985"/>
</dbReference>
<feature type="coiled-coil region" evidence="1">
    <location>
        <begin position="335"/>
        <end position="376"/>
    </location>
</feature>
<dbReference type="Proteomes" id="UP000029120">
    <property type="component" value="Unassembled WGS sequence"/>
</dbReference>
<accession>A0A087G0E9</accession>
<evidence type="ECO:0000313" key="4">
    <source>
        <dbReference type="EMBL" id="KFK23351.1"/>
    </source>
</evidence>
<reference evidence="5" key="1">
    <citation type="journal article" date="2015" name="Nat. Plants">
        <title>Genome expansion of Arabis alpina linked with retrotransposition and reduced symmetric DNA methylation.</title>
        <authorList>
            <person name="Willing E.M."/>
            <person name="Rawat V."/>
            <person name="Mandakova T."/>
            <person name="Maumus F."/>
            <person name="James G.V."/>
            <person name="Nordstroem K.J."/>
            <person name="Becker C."/>
            <person name="Warthmann N."/>
            <person name="Chica C."/>
            <person name="Szarzynska B."/>
            <person name="Zytnicki M."/>
            <person name="Albani M.C."/>
            <person name="Kiefer C."/>
            <person name="Bergonzi S."/>
            <person name="Castaings L."/>
            <person name="Mateos J.L."/>
            <person name="Berns M.C."/>
            <person name="Bujdoso N."/>
            <person name="Piofczyk T."/>
            <person name="de Lorenzo L."/>
            <person name="Barrero-Sicilia C."/>
            <person name="Mateos I."/>
            <person name="Piednoel M."/>
            <person name="Hagmann J."/>
            <person name="Chen-Min-Tao R."/>
            <person name="Iglesias-Fernandez R."/>
            <person name="Schuster S.C."/>
            <person name="Alonso-Blanco C."/>
            <person name="Roudier F."/>
            <person name="Carbonero P."/>
            <person name="Paz-Ares J."/>
            <person name="Davis S.J."/>
            <person name="Pecinka A."/>
            <person name="Quesneville H."/>
            <person name="Colot V."/>
            <person name="Lysak M.A."/>
            <person name="Weigel D."/>
            <person name="Coupland G."/>
            <person name="Schneeberger K."/>
        </authorList>
    </citation>
    <scope>NUCLEOTIDE SEQUENCE [LARGE SCALE GENOMIC DNA]</scope>
    <source>
        <strain evidence="5">cv. Pajares</strain>
    </source>
</reference>
<dbReference type="Gramene" id="KFK23351">
    <property type="protein sequence ID" value="KFK23351"/>
    <property type="gene ID" value="AALP_AAs43157U000100"/>
</dbReference>
<evidence type="ECO:0000256" key="1">
    <source>
        <dbReference type="SAM" id="Coils"/>
    </source>
</evidence>
<dbReference type="PANTHER" id="PTHR48449">
    <property type="entry name" value="DUF1985 DOMAIN-CONTAINING PROTEIN"/>
    <property type="match status" value="1"/>
</dbReference>
<feature type="domain" description="DUF287" evidence="2">
    <location>
        <begin position="250"/>
        <end position="299"/>
    </location>
</feature>
<dbReference type="PANTHER" id="PTHR48449:SF1">
    <property type="entry name" value="DUF1985 DOMAIN-CONTAINING PROTEIN"/>
    <property type="match status" value="1"/>
</dbReference>
<gene>
    <name evidence="4" type="ORF">AALP_AAs43157U000100</name>
</gene>